<comment type="caution">
    <text evidence="2">The sequence shown here is derived from an EMBL/GenBank/DDBJ whole genome shotgun (WGS) entry which is preliminary data.</text>
</comment>
<evidence type="ECO:0000313" key="3">
    <source>
        <dbReference type="Proteomes" id="UP000828390"/>
    </source>
</evidence>
<dbReference type="EMBL" id="JAIWYP010000002">
    <property type="protein sequence ID" value="KAH3869503.1"/>
    <property type="molecule type" value="Genomic_DNA"/>
</dbReference>
<organism evidence="2 3">
    <name type="scientific">Dreissena polymorpha</name>
    <name type="common">Zebra mussel</name>
    <name type="synonym">Mytilus polymorpha</name>
    <dbReference type="NCBI Taxonomy" id="45954"/>
    <lineage>
        <taxon>Eukaryota</taxon>
        <taxon>Metazoa</taxon>
        <taxon>Spiralia</taxon>
        <taxon>Lophotrochozoa</taxon>
        <taxon>Mollusca</taxon>
        <taxon>Bivalvia</taxon>
        <taxon>Autobranchia</taxon>
        <taxon>Heteroconchia</taxon>
        <taxon>Euheterodonta</taxon>
        <taxon>Imparidentia</taxon>
        <taxon>Neoheterodontei</taxon>
        <taxon>Myida</taxon>
        <taxon>Dreissenoidea</taxon>
        <taxon>Dreissenidae</taxon>
        <taxon>Dreissena</taxon>
    </lineage>
</organism>
<gene>
    <name evidence="2" type="ORF">DPMN_032672</name>
</gene>
<sequence>MGALCCAGGYCQVFNGVARVRIVLKFNIVEKGLRLCGWTEMTGCLLVVQGGQYLVLHFRSLGDNFHAPLFVFTRERERERERERTFFFLFILLVVTQMVIICISAFCSGGNRSGMLMLTIPLIRSDPHSDKGNTCRLAIQGLQFNVKRNKAQACKEKTYTTLQENITYATVGETTTTNTVTILFLFLFLSCWVCHVNGARVHGCHVNGARVHGREISLQARPLAQLTRSTQHV</sequence>
<feature type="transmembrane region" description="Helical" evidence="1">
    <location>
        <begin position="86"/>
        <end position="106"/>
    </location>
</feature>
<proteinExistence type="predicted"/>
<keyword evidence="1" id="KW-0812">Transmembrane</keyword>
<keyword evidence="1" id="KW-1133">Transmembrane helix</keyword>
<evidence type="ECO:0000256" key="1">
    <source>
        <dbReference type="SAM" id="Phobius"/>
    </source>
</evidence>
<keyword evidence="1" id="KW-0472">Membrane</keyword>
<evidence type="ECO:0000313" key="2">
    <source>
        <dbReference type="EMBL" id="KAH3869503.1"/>
    </source>
</evidence>
<protein>
    <submittedName>
        <fullName evidence="2">Uncharacterized protein</fullName>
    </submittedName>
</protein>
<keyword evidence="3" id="KW-1185">Reference proteome</keyword>
<name>A0A9D4RJ50_DREPO</name>
<dbReference type="AlphaFoldDB" id="A0A9D4RJ50"/>
<reference evidence="2" key="1">
    <citation type="journal article" date="2019" name="bioRxiv">
        <title>The Genome of the Zebra Mussel, Dreissena polymorpha: A Resource for Invasive Species Research.</title>
        <authorList>
            <person name="McCartney M.A."/>
            <person name="Auch B."/>
            <person name="Kono T."/>
            <person name="Mallez S."/>
            <person name="Zhang Y."/>
            <person name="Obille A."/>
            <person name="Becker A."/>
            <person name="Abrahante J.E."/>
            <person name="Garbe J."/>
            <person name="Badalamenti J.P."/>
            <person name="Herman A."/>
            <person name="Mangelson H."/>
            <person name="Liachko I."/>
            <person name="Sullivan S."/>
            <person name="Sone E.D."/>
            <person name="Koren S."/>
            <person name="Silverstein K.A.T."/>
            <person name="Beckman K.B."/>
            <person name="Gohl D.M."/>
        </authorList>
    </citation>
    <scope>NUCLEOTIDE SEQUENCE</scope>
    <source>
        <strain evidence="2">Duluth1</strain>
        <tissue evidence="2">Whole animal</tissue>
    </source>
</reference>
<dbReference type="Proteomes" id="UP000828390">
    <property type="component" value="Unassembled WGS sequence"/>
</dbReference>
<accession>A0A9D4RJ50</accession>
<reference evidence="2" key="2">
    <citation type="submission" date="2020-11" db="EMBL/GenBank/DDBJ databases">
        <authorList>
            <person name="McCartney M.A."/>
            <person name="Auch B."/>
            <person name="Kono T."/>
            <person name="Mallez S."/>
            <person name="Becker A."/>
            <person name="Gohl D.M."/>
            <person name="Silverstein K.A.T."/>
            <person name="Koren S."/>
            <person name="Bechman K.B."/>
            <person name="Herman A."/>
            <person name="Abrahante J.E."/>
            <person name="Garbe J."/>
        </authorList>
    </citation>
    <scope>NUCLEOTIDE SEQUENCE</scope>
    <source>
        <strain evidence="2">Duluth1</strain>
        <tissue evidence="2">Whole animal</tissue>
    </source>
</reference>